<reference evidence="3" key="1">
    <citation type="submission" date="2015-11" db="EMBL/GenBank/DDBJ databases">
        <authorList>
            <person name="Varghese N."/>
        </authorList>
    </citation>
    <scope>NUCLEOTIDE SEQUENCE [LARGE SCALE GENOMIC DNA]</scope>
    <source>
        <strain evidence="3">DSM 45899</strain>
    </source>
</reference>
<evidence type="ECO:0008006" key="4">
    <source>
        <dbReference type="Google" id="ProtNLM"/>
    </source>
</evidence>
<sequence length="220" mass="23279">MNDRPIPRHRREPPPLAAAQRPRDRLGRPLPYGSPGVPPLTEDLPRSPREILLAAQNLLDEGLYFQAHEVLEAAWKAAPALERDLWRGLTQIVVGLVHVGRGNRQGAITLLRRGLAGLAPRPRPSEGPASAPAAIDSTTADSPLPPGGPDRPREPDAAAPAEPAAGQAGQAGQAGGAGGGWGRRDVDLPGVTGWADDLLRRLEAGEVPVTDLRPPRLLRS</sequence>
<dbReference type="PANTHER" id="PTHR34796">
    <property type="entry name" value="EXPRESSED PROTEIN"/>
    <property type="match status" value="1"/>
</dbReference>
<name>A0A0S4QRF3_9ACTN</name>
<dbReference type="EMBL" id="FAOZ01000018">
    <property type="protein sequence ID" value="CUU58331.1"/>
    <property type="molecule type" value="Genomic_DNA"/>
</dbReference>
<evidence type="ECO:0000313" key="3">
    <source>
        <dbReference type="Proteomes" id="UP000198802"/>
    </source>
</evidence>
<dbReference type="AlphaFoldDB" id="A0A0S4QRF3"/>
<dbReference type="InterPro" id="IPR023203">
    <property type="entry name" value="TTHA0068_sf"/>
</dbReference>
<dbReference type="InterPro" id="IPR005500">
    <property type="entry name" value="DUF309"/>
</dbReference>
<organism evidence="2 3">
    <name type="scientific">Parafrankia irregularis</name>
    <dbReference type="NCBI Taxonomy" id="795642"/>
    <lineage>
        <taxon>Bacteria</taxon>
        <taxon>Bacillati</taxon>
        <taxon>Actinomycetota</taxon>
        <taxon>Actinomycetes</taxon>
        <taxon>Frankiales</taxon>
        <taxon>Frankiaceae</taxon>
        <taxon>Parafrankia</taxon>
    </lineage>
</organism>
<dbReference type="Gene3D" id="1.10.3450.10">
    <property type="entry name" value="TTHA0068-like"/>
    <property type="match status" value="1"/>
</dbReference>
<protein>
    <recommendedName>
        <fullName evidence="4">DUF309 domain-containing protein</fullName>
    </recommendedName>
</protein>
<accession>A0A0S4QRF3</accession>
<dbReference type="Pfam" id="PF03745">
    <property type="entry name" value="DUF309"/>
    <property type="match status" value="1"/>
</dbReference>
<dbReference type="Proteomes" id="UP000198802">
    <property type="component" value="Unassembled WGS sequence"/>
</dbReference>
<proteinExistence type="predicted"/>
<feature type="region of interest" description="Disordered" evidence="1">
    <location>
        <begin position="201"/>
        <end position="220"/>
    </location>
</feature>
<feature type="region of interest" description="Disordered" evidence="1">
    <location>
        <begin position="1"/>
        <end position="44"/>
    </location>
</feature>
<feature type="compositionally biased region" description="Low complexity" evidence="1">
    <location>
        <begin position="157"/>
        <end position="171"/>
    </location>
</feature>
<evidence type="ECO:0000313" key="2">
    <source>
        <dbReference type="EMBL" id="CUU58331.1"/>
    </source>
</evidence>
<feature type="compositionally biased region" description="Gly residues" evidence="1">
    <location>
        <begin position="172"/>
        <end position="181"/>
    </location>
</feature>
<evidence type="ECO:0000256" key="1">
    <source>
        <dbReference type="SAM" id="MobiDB-lite"/>
    </source>
</evidence>
<gene>
    <name evidence="2" type="ORF">Ga0074812_118103</name>
</gene>
<dbReference type="SUPFAM" id="SSF140663">
    <property type="entry name" value="TTHA0068-like"/>
    <property type="match status" value="1"/>
</dbReference>
<dbReference type="RefSeq" id="WP_091281265.1">
    <property type="nucleotide sequence ID" value="NZ_FAOZ01000018.1"/>
</dbReference>
<keyword evidence="3" id="KW-1185">Reference proteome</keyword>
<feature type="region of interest" description="Disordered" evidence="1">
    <location>
        <begin position="119"/>
        <end position="190"/>
    </location>
</feature>
<dbReference type="PANTHER" id="PTHR34796:SF1">
    <property type="entry name" value="EXPRESSED PROTEIN"/>
    <property type="match status" value="1"/>
</dbReference>